<dbReference type="PANTHER" id="PTHR43791">
    <property type="entry name" value="PERMEASE-RELATED"/>
    <property type="match status" value="1"/>
</dbReference>
<dbReference type="GO" id="GO:0022857">
    <property type="term" value="F:transmembrane transporter activity"/>
    <property type="evidence" value="ECO:0007669"/>
    <property type="project" value="InterPro"/>
</dbReference>
<dbReference type="InterPro" id="IPR011701">
    <property type="entry name" value="MFS"/>
</dbReference>
<gene>
    <name evidence="7" type="ORF">N0V83_008970</name>
</gene>
<organism evidence="7 8">
    <name type="scientific">Neocucurbitaria cava</name>
    <dbReference type="NCBI Taxonomy" id="798079"/>
    <lineage>
        <taxon>Eukaryota</taxon>
        <taxon>Fungi</taxon>
        <taxon>Dikarya</taxon>
        <taxon>Ascomycota</taxon>
        <taxon>Pezizomycotina</taxon>
        <taxon>Dothideomycetes</taxon>
        <taxon>Pleosporomycetidae</taxon>
        <taxon>Pleosporales</taxon>
        <taxon>Pleosporineae</taxon>
        <taxon>Cucurbitariaceae</taxon>
        <taxon>Neocucurbitaria</taxon>
    </lineage>
</organism>
<dbReference type="GO" id="GO:0016020">
    <property type="term" value="C:membrane"/>
    <property type="evidence" value="ECO:0007669"/>
    <property type="project" value="UniProtKB-SubCell"/>
</dbReference>
<evidence type="ECO:0000256" key="1">
    <source>
        <dbReference type="ARBA" id="ARBA00004141"/>
    </source>
</evidence>
<dbReference type="EMBL" id="JAPEUY010000017">
    <property type="protein sequence ID" value="KAJ4364377.1"/>
    <property type="molecule type" value="Genomic_DNA"/>
</dbReference>
<dbReference type="Proteomes" id="UP001140560">
    <property type="component" value="Unassembled WGS sequence"/>
</dbReference>
<name>A0A9W8Y0N7_9PLEO</name>
<protein>
    <submittedName>
        <fullName evidence="7">Uncharacterized protein</fullName>
    </submittedName>
</protein>
<dbReference type="SUPFAM" id="SSF103473">
    <property type="entry name" value="MFS general substrate transporter"/>
    <property type="match status" value="1"/>
</dbReference>
<keyword evidence="2" id="KW-0813">Transport</keyword>
<sequence length="444" mass="48786">MATPAAKLTGITQEPRTSIEKGDVINVRASELPELLRDLSPEELKECEKKLLRKIDLRLLPTLILIYIMNYLDRNAIGAARLGGLEKDLGLKNNQFQGVLCACSGAVHNFEGLLVTRFFLGFVEAAFYPGCLATLSAWYVRKELSIRTGLFYCGSMLSGAFSGLIAAGINRGLDGAAGLLSWRWIFIIEGSITVAIAIAAAFILPNYPATTKWLTPQERALAMWRLEVDAAGEEDWVDSSSQPLFDGFKMLMKDPKNWILVVIVYGAASAIAINAFFPTVVATLGYGQTQTLLLTCPPYLLACIVCAGVSWSADRTNERYWHTTGARYFGAMIMIPGIYTGFNMSMVWTANTIYRPAAKRAAAVAFNNAFSTLCSIYGSYLYPSDSGPRFVLAFSVNAGMALLAILASTVLHFFLKRENRKLEKQEAQAASNRTTLGSRFRYLT</sequence>
<comment type="caution">
    <text evidence="7">The sequence shown here is derived from an EMBL/GenBank/DDBJ whole genome shotgun (WGS) entry which is preliminary data.</text>
</comment>
<evidence type="ECO:0000313" key="7">
    <source>
        <dbReference type="EMBL" id="KAJ4364377.1"/>
    </source>
</evidence>
<feature type="transmembrane region" description="Helical" evidence="6">
    <location>
        <begin position="292"/>
        <end position="313"/>
    </location>
</feature>
<dbReference type="InterPro" id="IPR036259">
    <property type="entry name" value="MFS_trans_sf"/>
</dbReference>
<evidence type="ECO:0000256" key="4">
    <source>
        <dbReference type="ARBA" id="ARBA00022989"/>
    </source>
</evidence>
<feature type="transmembrane region" description="Helical" evidence="6">
    <location>
        <begin position="390"/>
        <end position="415"/>
    </location>
</feature>
<feature type="transmembrane region" description="Helical" evidence="6">
    <location>
        <begin position="118"/>
        <end position="140"/>
    </location>
</feature>
<evidence type="ECO:0000256" key="2">
    <source>
        <dbReference type="ARBA" id="ARBA00022448"/>
    </source>
</evidence>
<keyword evidence="5 6" id="KW-0472">Membrane</keyword>
<evidence type="ECO:0000256" key="6">
    <source>
        <dbReference type="SAM" id="Phobius"/>
    </source>
</evidence>
<dbReference type="OrthoDB" id="3754042at2759"/>
<feature type="transmembrane region" description="Helical" evidence="6">
    <location>
        <begin position="181"/>
        <end position="204"/>
    </location>
</feature>
<dbReference type="Gene3D" id="1.20.1250.20">
    <property type="entry name" value="MFS general substrate transporter like domains"/>
    <property type="match status" value="1"/>
</dbReference>
<keyword evidence="3 6" id="KW-0812">Transmembrane</keyword>
<feature type="transmembrane region" description="Helical" evidence="6">
    <location>
        <begin position="325"/>
        <end position="342"/>
    </location>
</feature>
<dbReference type="AlphaFoldDB" id="A0A9W8Y0N7"/>
<dbReference type="PANTHER" id="PTHR43791:SF92">
    <property type="entry name" value="AGL026WP"/>
    <property type="match status" value="1"/>
</dbReference>
<proteinExistence type="predicted"/>
<evidence type="ECO:0000313" key="8">
    <source>
        <dbReference type="Proteomes" id="UP001140560"/>
    </source>
</evidence>
<comment type="subcellular location">
    <subcellularLocation>
        <location evidence="1">Membrane</location>
        <topology evidence="1">Multi-pass membrane protein</topology>
    </subcellularLocation>
</comment>
<reference evidence="7" key="1">
    <citation type="submission" date="2022-10" db="EMBL/GenBank/DDBJ databases">
        <title>Tapping the CABI collections for fungal endophytes: first genome assemblies for Collariella, Neodidymelliopsis, Ascochyta clinopodiicola, Didymella pomorum, Didymosphaeria variabile, Neocosmospora piperis and Neocucurbitaria cava.</title>
        <authorList>
            <person name="Hill R."/>
        </authorList>
    </citation>
    <scope>NUCLEOTIDE SEQUENCE</scope>
    <source>
        <strain evidence="7">IMI 356814</strain>
    </source>
</reference>
<evidence type="ECO:0000256" key="5">
    <source>
        <dbReference type="ARBA" id="ARBA00023136"/>
    </source>
</evidence>
<keyword evidence="4 6" id="KW-1133">Transmembrane helix</keyword>
<feature type="transmembrane region" description="Helical" evidence="6">
    <location>
        <begin position="258"/>
        <end position="286"/>
    </location>
</feature>
<dbReference type="Pfam" id="PF07690">
    <property type="entry name" value="MFS_1"/>
    <property type="match status" value="1"/>
</dbReference>
<accession>A0A9W8Y0N7</accession>
<keyword evidence="8" id="KW-1185">Reference proteome</keyword>
<feature type="transmembrane region" description="Helical" evidence="6">
    <location>
        <begin position="149"/>
        <end position="169"/>
    </location>
</feature>
<evidence type="ECO:0000256" key="3">
    <source>
        <dbReference type="ARBA" id="ARBA00022692"/>
    </source>
</evidence>